<keyword evidence="2" id="KW-1185">Reference proteome</keyword>
<evidence type="ECO:0000313" key="1">
    <source>
        <dbReference type="EMBL" id="CBN80019.1"/>
    </source>
</evidence>
<name>D8LII0_ECTSI</name>
<organism evidence="1 2">
    <name type="scientific">Ectocarpus siliculosus</name>
    <name type="common">Brown alga</name>
    <name type="synonym">Conferva siliculosa</name>
    <dbReference type="NCBI Taxonomy" id="2880"/>
    <lineage>
        <taxon>Eukaryota</taxon>
        <taxon>Sar</taxon>
        <taxon>Stramenopiles</taxon>
        <taxon>Ochrophyta</taxon>
        <taxon>PX clade</taxon>
        <taxon>Phaeophyceae</taxon>
        <taxon>Ectocarpales</taxon>
        <taxon>Ectocarpaceae</taxon>
        <taxon>Ectocarpus</taxon>
    </lineage>
</organism>
<dbReference type="Proteomes" id="UP000002630">
    <property type="component" value="Unassembled WGS sequence"/>
</dbReference>
<evidence type="ECO:0000313" key="2">
    <source>
        <dbReference type="Proteomes" id="UP000002630"/>
    </source>
</evidence>
<proteinExistence type="predicted"/>
<dbReference type="InParanoid" id="D8LII0"/>
<gene>
    <name evidence="1" type="ORF">Esi_0022_0123</name>
</gene>
<dbReference type="AlphaFoldDB" id="D8LII0"/>
<protein>
    <submittedName>
        <fullName evidence="1">Uncharacterized protein</fullName>
    </submittedName>
</protein>
<dbReference type="EMBL" id="FN649760">
    <property type="protein sequence ID" value="CBN80019.1"/>
    <property type="molecule type" value="Genomic_DNA"/>
</dbReference>
<accession>D8LII0</accession>
<sequence>MKKQRVLHIVSVSSTGTPQGVLCAASTREVKKLLHPLLLSKTKRAPYKERQKRG</sequence>
<reference evidence="1 2" key="1">
    <citation type="journal article" date="2010" name="Nature">
        <title>The Ectocarpus genome and the independent evolution of multicellularity in brown algae.</title>
        <authorList>
            <person name="Cock J.M."/>
            <person name="Sterck L."/>
            <person name="Rouze P."/>
            <person name="Scornet D."/>
            <person name="Allen A.E."/>
            <person name="Amoutzias G."/>
            <person name="Anthouard V."/>
            <person name="Artiguenave F."/>
            <person name="Aury J.M."/>
            <person name="Badger J.H."/>
            <person name="Beszteri B."/>
            <person name="Billiau K."/>
            <person name="Bonnet E."/>
            <person name="Bothwell J.H."/>
            <person name="Bowler C."/>
            <person name="Boyen C."/>
            <person name="Brownlee C."/>
            <person name="Carrano C.J."/>
            <person name="Charrier B."/>
            <person name="Cho G.Y."/>
            <person name="Coelho S.M."/>
            <person name="Collen J."/>
            <person name="Corre E."/>
            <person name="Da Silva C."/>
            <person name="Delage L."/>
            <person name="Delaroque N."/>
            <person name="Dittami S.M."/>
            <person name="Doulbeau S."/>
            <person name="Elias M."/>
            <person name="Farnham G."/>
            <person name="Gachon C.M."/>
            <person name="Gschloessl B."/>
            <person name="Heesch S."/>
            <person name="Jabbari K."/>
            <person name="Jubin C."/>
            <person name="Kawai H."/>
            <person name="Kimura K."/>
            <person name="Kloareg B."/>
            <person name="Kupper F.C."/>
            <person name="Lang D."/>
            <person name="Le Bail A."/>
            <person name="Leblanc C."/>
            <person name="Lerouge P."/>
            <person name="Lohr M."/>
            <person name="Lopez P.J."/>
            <person name="Martens C."/>
            <person name="Maumus F."/>
            <person name="Michel G."/>
            <person name="Miranda-Saavedra D."/>
            <person name="Morales J."/>
            <person name="Moreau H."/>
            <person name="Motomura T."/>
            <person name="Nagasato C."/>
            <person name="Napoli C.A."/>
            <person name="Nelson D.R."/>
            <person name="Nyvall-Collen P."/>
            <person name="Peters A.F."/>
            <person name="Pommier C."/>
            <person name="Potin P."/>
            <person name="Poulain J."/>
            <person name="Quesneville H."/>
            <person name="Read B."/>
            <person name="Rensing S.A."/>
            <person name="Ritter A."/>
            <person name="Rousvoal S."/>
            <person name="Samanta M."/>
            <person name="Samson G."/>
            <person name="Schroeder D.C."/>
            <person name="Segurens B."/>
            <person name="Strittmatter M."/>
            <person name="Tonon T."/>
            <person name="Tregear J.W."/>
            <person name="Valentin K."/>
            <person name="von Dassow P."/>
            <person name="Yamagishi T."/>
            <person name="Van de Peer Y."/>
            <person name="Wincker P."/>
        </authorList>
    </citation>
    <scope>NUCLEOTIDE SEQUENCE [LARGE SCALE GENOMIC DNA]</scope>
    <source>
        <strain evidence="2">Ec32 / CCAP1310/4</strain>
    </source>
</reference>